<proteinExistence type="predicted"/>
<dbReference type="GO" id="GO:0005524">
    <property type="term" value="F:ATP binding"/>
    <property type="evidence" value="ECO:0007669"/>
    <property type="project" value="InterPro"/>
</dbReference>
<dbReference type="GO" id="GO:0019205">
    <property type="term" value="F:nucleobase-containing compound kinase activity"/>
    <property type="evidence" value="ECO:0007669"/>
    <property type="project" value="InterPro"/>
</dbReference>
<evidence type="ECO:0000256" key="4">
    <source>
        <dbReference type="ARBA" id="ARBA00022777"/>
    </source>
</evidence>
<evidence type="ECO:0000313" key="5">
    <source>
        <dbReference type="EMBL" id="MBI4132059.1"/>
    </source>
</evidence>
<gene>
    <name evidence="5" type="ORF">HY474_00320</name>
</gene>
<dbReference type="PANTHER" id="PTHR23359">
    <property type="entry name" value="NUCLEOTIDE KINASE"/>
    <property type="match status" value="1"/>
</dbReference>
<organism evidence="5 6">
    <name type="scientific">Candidatus Sungiibacteriota bacterium</name>
    <dbReference type="NCBI Taxonomy" id="2750080"/>
    <lineage>
        <taxon>Bacteria</taxon>
        <taxon>Candidatus Sungiibacteriota</taxon>
    </lineage>
</organism>
<dbReference type="InterPro" id="IPR000850">
    <property type="entry name" value="Adenylat/UMP-CMP_kin"/>
</dbReference>
<keyword evidence="3" id="KW-0547">Nucleotide-binding</keyword>
<protein>
    <submittedName>
        <fullName evidence="5">Nucleoside monophosphate kinase</fullName>
    </submittedName>
</protein>
<reference evidence="5" key="1">
    <citation type="submission" date="2020-07" db="EMBL/GenBank/DDBJ databases">
        <title>Huge and variable diversity of episymbiotic CPR bacteria and DPANN archaea in groundwater ecosystems.</title>
        <authorList>
            <person name="He C.Y."/>
            <person name="Keren R."/>
            <person name="Whittaker M."/>
            <person name="Farag I.F."/>
            <person name="Doudna J."/>
            <person name="Cate J.H.D."/>
            <person name="Banfield J.F."/>
        </authorList>
    </citation>
    <scope>NUCLEOTIDE SEQUENCE</scope>
    <source>
        <strain evidence="5">NC_groundwater_1226_Ag_S-0.1um_59_124</strain>
    </source>
</reference>
<evidence type="ECO:0000256" key="2">
    <source>
        <dbReference type="ARBA" id="ARBA00022727"/>
    </source>
</evidence>
<keyword evidence="2" id="KW-0545">Nucleotide biosynthesis</keyword>
<evidence type="ECO:0000256" key="3">
    <source>
        <dbReference type="ARBA" id="ARBA00022741"/>
    </source>
</evidence>
<dbReference type="PROSITE" id="PS00113">
    <property type="entry name" value="ADENYLATE_KINASE"/>
    <property type="match status" value="1"/>
</dbReference>
<evidence type="ECO:0000313" key="6">
    <source>
        <dbReference type="Proteomes" id="UP000704960"/>
    </source>
</evidence>
<keyword evidence="1" id="KW-0808">Transferase</keyword>
<dbReference type="GO" id="GO:0009165">
    <property type="term" value="P:nucleotide biosynthetic process"/>
    <property type="evidence" value="ECO:0007669"/>
    <property type="project" value="UniProtKB-KW"/>
</dbReference>
<evidence type="ECO:0000256" key="1">
    <source>
        <dbReference type="ARBA" id="ARBA00022679"/>
    </source>
</evidence>
<dbReference type="Pfam" id="PF00406">
    <property type="entry name" value="ADK"/>
    <property type="match status" value="1"/>
</dbReference>
<dbReference type="Gene3D" id="3.40.50.300">
    <property type="entry name" value="P-loop containing nucleotide triphosphate hydrolases"/>
    <property type="match status" value="1"/>
</dbReference>
<keyword evidence="4 5" id="KW-0418">Kinase</keyword>
<dbReference type="Proteomes" id="UP000704960">
    <property type="component" value="Unassembled WGS sequence"/>
</dbReference>
<sequence length="359" mass="40085">MPAFDFPVFNTRIAGANGEFRLEDPVDRRRYFAAKAGLEIERLKDHLRENVFVAFLLGPKNSGKGTYTKLFMEAVGNERVAHISVGDIVRSVHSDLADEAKRDELLAFLGERYRGFIPVAQAIDIILGRDTKTLLPTEVILALVEREIGRIGRKAIFIDGFPRNLDQVSYSLFFRTLMGYRDDPDFFVFIDVPDTVIGERMKGRVSCPACQTPRGLKLLRTKDVGYDSATGEFFLICDNPSCPNPQRMVAKEGDELGIEALRERIELDKTVMRRLLLLQGVPKVLLRNTVPVAAAAAMVDQYEITPAYRYEWDAAAEKVRVIEEPWVVNDDSGVPSYSLLPAAVTVGMIKQTAAVLGLS</sequence>
<dbReference type="AlphaFoldDB" id="A0A933DSW5"/>
<accession>A0A933DSW5</accession>
<name>A0A933DSW5_9BACT</name>
<dbReference type="InterPro" id="IPR033690">
    <property type="entry name" value="Adenylat_kinase_CS"/>
</dbReference>
<dbReference type="SUPFAM" id="SSF52540">
    <property type="entry name" value="P-loop containing nucleoside triphosphate hydrolases"/>
    <property type="match status" value="1"/>
</dbReference>
<dbReference type="EMBL" id="JACQMJ010000004">
    <property type="protein sequence ID" value="MBI4132059.1"/>
    <property type="molecule type" value="Genomic_DNA"/>
</dbReference>
<comment type="caution">
    <text evidence="5">The sequence shown here is derived from an EMBL/GenBank/DDBJ whole genome shotgun (WGS) entry which is preliminary data.</text>
</comment>
<dbReference type="InterPro" id="IPR027417">
    <property type="entry name" value="P-loop_NTPase"/>
</dbReference>